<dbReference type="GO" id="GO:0051555">
    <property type="term" value="P:flavonol biosynthetic process"/>
    <property type="evidence" value="ECO:0007669"/>
    <property type="project" value="TreeGrafter"/>
</dbReference>
<organism evidence="4">
    <name type="scientific">Polygala tenuifolia</name>
    <dbReference type="NCBI Taxonomy" id="355332"/>
    <lineage>
        <taxon>Eukaryota</taxon>
        <taxon>Viridiplantae</taxon>
        <taxon>Streptophyta</taxon>
        <taxon>Embryophyta</taxon>
        <taxon>Tracheophyta</taxon>
        <taxon>Spermatophyta</taxon>
        <taxon>Magnoliopsida</taxon>
        <taxon>eudicotyledons</taxon>
        <taxon>Gunneridae</taxon>
        <taxon>Pentapetalae</taxon>
        <taxon>rosids</taxon>
        <taxon>fabids</taxon>
        <taxon>Fabales</taxon>
        <taxon>Polygalaceae</taxon>
        <taxon>Polygala</taxon>
    </lineage>
</organism>
<dbReference type="AlphaFoldDB" id="A0A3G3NBT8"/>
<dbReference type="Gene3D" id="3.40.50.2000">
    <property type="entry name" value="Glycogen Phosphorylase B"/>
    <property type="match status" value="3"/>
</dbReference>
<reference evidence="4" key="1">
    <citation type="submission" date="2018-02" db="EMBL/GenBank/DDBJ databases">
        <title>Transcriptomic analysis to select cyctochrome P450 and glucosyltransferase involving in onjisaponin biosynthesis in Polygala tenuifolia.</title>
        <authorList>
            <person name="Kim O.T."/>
            <person name="Jin M.L."/>
        </authorList>
    </citation>
    <scope>NUCLEOTIDE SEQUENCE</scope>
</reference>
<evidence type="ECO:0000256" key="3">
    <source>
        <dbReference type="ARBA" id="ARBA00022679"/>
    </source>
</evidence>
<sequence>MSHNDTRGRGPHILVVPYPAPGHMLPLLDLTHQLAKRNLTITVLVTPKLVSLLEPLLSANPLTVQTLVLPFPSHPSIPAGVENMQELPIIHTLQISSVLAKLQEPLFRWFSSHPSPPIAIVSDLFLGSWTYPLAQNLGIHRYGFAPFNAHSMCVLWGQYVEPGTLPPVLLEMFLTTPSSRGLICNSFAELERESLEIFKKKYLRHDRLWAVGPHLPIKDDPLGTTKRGGHSSIPPAKVKEWLDSCKDDNSVVYIGFGSQITLSKTQMEAIAKGVEESGVRFIWYVKDPLKEADMAEEEQNVLPSGFEERMAGRGLVIRGWAPQIMILNHKAVGTYFSHCGWNSALEGLLAKVLLLVWPMQADHYHNAKMFVEELEIAIQVCEGLKTVPDHVKLARILADSVTQTQPERVRTMELSKKAIDAAVEGGSSYNTINELVNEISALNTVHVQSLIAAVPV</sequence>
<dbReference type="FunFam" id="3.40.50.2000:FF:000056">
    <property type="entry name" value="Glycosyltransferase"/>
    <property type="match status" value="1"/>
</dbReference>
<dbReference type="GO" id="GO:0035251">
    <property type="term" value="F:UDP-glucosyltransferase activity"/>
    <property type="evidence" value="ECO:0007669"/>
    <property type="project" value="TreeGrafter"/>
</dbReference>
<dbReference type="CDD" id="cd03784">
    <property type="entry name" value="GT1_Gtf-like"/>
    <property type="match status" value="1"/>
</dbReference>
<proteinExistence type="evidence at transcript level"/>
<protein>
    <submittedName>
        <fullName evidence="4">UDP-glucosyltransferase UGT89N1</fullName>
    </submittedName>
</protein>
<dbReference type="InterPro" id="IPR002213">
    <property type="entry name" value="UDP_glucos_trans"/>
</dbReference>
<dbReference type="PANTHER" id="PTHR48047:SF5">
    <property type="entry name" value="FLAVONOL 7-O-RHAMNOSYLTRANSFERASE"/>
    <property type="match status" value="1"/>
</dbReference>
<evidence type="ECO:0000256" key="2">
    <source>
        <dbReference type="ARBA" id="ARBA00022676"/>
    </source>
</evidence>
<dbReference type="SUPFAM" id="SSF53756">
    <property type="entry name" value="UDP-Glycosyltransferase/glycogen phosphorylase"/>
    <property type="match status" value="1"/>
</dbReference>
<keyword evidence="3 4" id="KW-0808">Transferase</keyword>
<accession>A0A3G3NBT8</accession>
<evidence type="ECO:0000313" key="4">
    <source>
        <dbReference type="EMBL" id="AYR16605.1"/>
    </source>
</evidence>
<dbReference type="Pfam" id="PF00201">
    <property type="entry name" value="UDPGT"/>
    <property type="match status" value="1"/>
</dbReference>
<dbReference type="EMBL" id="MG922879">
    <property type="protein sequence ID" value="AYR16605.1"/>
    <property type="molecule type" value="mRNA"/>
</dbReference>
<dbReference type="PANTHER" id="PTHR48047">
    <property type="entry name" value="GLYCOSYLTRANSFERASE"/>
    <property type="match status" value="1"/>
</dbReference>
<comment type="similarity">
    <text evidence="1">Belongs to the UDP-glycosyltransferase family.</text>
</comment>
<name>A0A3G3NBT8_9FABA</name>
<evidence type="ECO:0000256" key="1">
    <source>
        <dbReference type="ARBA" id="ARBA00009995"/>
    </source>
</evidence>
<keyword evidence="2" id="KW-0328">Glycosyltransferase</keyword>